<dbReference type="PANTHER" id="PTHR42743">
    <property type="entry name" value="AMINO-ACID AMINOTRANSFERASE"/>
    <property type="match status" value="1"/>
</dbReference>
<proteinExistence type="inferred from homology"/>
<sequence>MQAKASGNYLNSIIAGNDAKASGFDEAILLSGNGYVAEGPGENIFLVKDNVLITPDKASDVLLGITRHSLLEIAEDMGFTTEERMVKREELYTADELFFAGTAAEVTPIVNVDGIEISKRIGPI</sequence>
<dbReference type="SUPFAM" id="SSF56752">
    <property type="entry name" value="D-aminoacid aminotransferase-like PLP-dependent enzymes"/>
    <property type="match status" value="1"/>
</dbReference>
<dbReference type="GO" id="GO:0008652">
    <property type="term" value="P:amino acid biosynthetic process"/>
    <property type="evidence" value="ECO:0007669"/>
    <property type="project" value="UniProtKB-ARBA"/>
</dbReference>
<dbReference type="Gene3D" id="3.20.10.10">
    <property type="entry name" value="D-amino Acid Aminotransferase, subunit A, domain 2"/>
    <property type="match status" value="1"/>
</dbReference>
<evidence type="ECO:0000256" key="1">
    <source>
        <dbReference type="ARBA" id="ARBA00001933"/>
    </source>
</evidence>
<comment type="cofactor">
    <cofactor evidence="1">
        <name>pyridoxal 5'-phosphate</name>
        <dbReference type="ChEBI" id="CHEBI:597326"/>
    </cofactor>
</comment>
<reference evidence="4" key="2">
    <citation type="journal article" date="2014" name="ISME J.">
        <title>Microbial stratification in low pH oxic and suboxic macroscopic growths along an acid mine drainage.</title>
        <authorList>
            <person name="Mendez-Garcia C."/>
            <person name="Mesa V."/>
            <person name="Sprenger R.R."/>
            <person name="Richter M."/>
            <person name="Diez M.S."/>
            <person name="Solano J."/>
            <person name="Bargiela R."/>
            <person name="Golyshina O.V."/>
            <person name="Manteca A."/>
            <person name="Ramos J.L."/>
            <person name="Gallego J.R."/>
            <person name="Llorente I."/>
            <person name="Martins Dos Santos V.A."/>
            <person name="Jensen O.N."/>
            <person name="Pelaez A.I."/>
            <person name="Sanchez J."/>
            <person name="Ferrer M."/>
        </authorList>
    </citation>
    <scope>NUCLEOTIDE SEQUENCE</scope>
</reference>
<dbReference type="GO" id="GO:0046394">
    <property type="term" value="P:carboxylic acid biosynthetic process"/>
    <property type="evidence" value="ECO:0007669"/>
    <property type="project" value="UniProtKB-ARBA"/>
</dbReference>
<gene>
    <name evidence="4" type="ORF">B1A_19595</name>
</gene>
<dbReference type="InterPro" id="IPR050571">
    <property type="entry name" value="Class-IV_PLP-Dep_Aminotrnsfr"/>
</dbReference>
<reference evidence="4" key="1">
    <citation type="submission" date="2013-08" db="EMBL/GenBank/DDBJ databases">
        <authorList>
            <person name="Mendez C."/>
            <person name="Richter M."/>
            <person name="Ferrer M."/>
            <person name="Sanchez J."/>
        </authorList>
    </citation>
    <scope>NUCLEOTIDE SEQUENCE</scope>
</reference>
<accession>T0YJQ8</accession>
<evidence type="ECO:0000256" key="2">
    <source>
        <dbReference type="ARBA" id="ARBA00009320"/>
    </source>
</evidence>
<protein>
    <submittedName>
        <fullName evidence="4">Aminotransferase, class IV</fullName>
    </submittedName>
</protein>
<keyword evidence="4" id="KW-0032">Aminotransferase</keyword>
<dbReference type="InterPro" id="IPR036038">
    <property type="entry name" value="Aminotransferase-like"/>
</dbReference>
<comment type="similarity">
    <text evidence="2">Belongs to the class-IV pyridoxal-phosphate-dependent aminotransferase family.</text>
</comment>
<name>T0YJQ8_9ZZZZ</name>
<evidence type="ECO:0000256" key="3">
    <source>
        <dbReference type="ARBA" id="ARBA00022898"/>
    </source>
</evidence>
<organism evidence="4">
    <name type="scientific">mine drainage metagenome</name>
    <dbReference type="NCBI Taxonomy" id="410659"/>
    <lineage>
        <taxon>unclassified sequences</taxon>
        <taxon>metagenomes</taxon>
        <taxon>ecological metagenomes</taxon>
    </lineage>
</organism>
<dbReference type="InterPro" id="IPR001544">
    <property type="entry name" value="Aminotrans_IV"/>
</dbReference>
<keyword evidence="4" id="KW-0808">Transferase</keyword>
<dbReference type="AlphaFoldDB" id="T0YJQ8"/>
<keyword evidence="3" id="KW-0663">Pyridoxal phosphate</keyword>
<dbReference type="Pfam" id="PF01063">
    <property type="entry name" value="Aminotran_4"/>
    <property type="match status" value="1"/>
</dbReference>
<dbReference type="PANTHER" id="PTHR42743:SF11">
    <property type="entry name" value="AMINODEOXYCHORISMATE LYASE"/>
    <property type="match status" value="1"/>
</dbReference>
<dbReference type="EMBL" id="AUZX01014464">
    <property type="protein sequence ID" value="EQD32162.1"/>
    <property type="molecule type" value="Genomic_DNA"/>
</dbReference>
<evidence type="ECO:0000313" key="4">
    <source>
        <dbReference type="EMBL" id="EQD32162.1"/>
    </source>
</evidence>
<dbReference type="InterPro" id="IPR043132">
    <property type="entry name" value="BCAT-like_C"/>
</dbReference>
<dbReference type="GO" id="GO:0008483">
    <property type="term" value="F:transaminase activity"/>
    <property type="evidence" value="ECO:0007669"/>
    <property type="project" value="UniProtKB-KW"/>
</dbReference>
<dbReference type="FunFam" id="3.20.10.10:FF:000002">
    <property type="entry name" value="D-alanine aminotransferase"/>
    <property type="match status" value="1"/>
</dbReference>
<feature type="non-terminal residue" evidence="4">
    <location>
        <position position="124"/>
    </location>
</feature>
<comment type="caution">
    <text evidence="4">The sequence shown here is derived from an EMBL/GenBank/DDBJ whole genome shotgun (WGS) entry which is preliminary data.</text>
</comment>